<keyword evidence="3" id="KW-1185">Reference proteome</keyword>
<feature type="region of interest" description="Disordered" evidence="1">
    <location>
        <begin position="76"/>
        <end position="106"/>
    </location>
</feature>
<proteinExistence type="predicted"/>
<sequence>MAAPLVQLASLSADDTVIRLPHPYLTAYTVQRAASTSSSSPPGPVLCRLRETANSSGAPPPAALADAAGLAFSKPADLKSSELPPASDNSAWARARRSPSSTVSWDGAEPPPLAQVWLLLYVLFTLRPAMETLRLELAGRGAATLARRLTDVLLA</sequence>
<name>A0A2K3QNB7_9HYPO</name>
<keyword evidence="2" id="KW-0012">Acyltransferase</keyword>
<reference evidence="2 3" key="1">
    <citation type="submission" date="2017-08" db="EMBL/GenBank/DDBJ databases">
        <title>Harnessing the power of phylogenomics to disentangle the directionality and signatures of interkingdom host jumping in the parasitic fungal genus Tolypocladium.</title>
        <authorList>
            <person name="Quandt C.A."/>
            <person name="Patterson W."/>
            <person name="Spatafora J.W."/>
        </authorList>
    </citation>
    <scope>NUCLEOTIDE SEQUENCE [LARGE SCALE GENOMIC DNA]</scope>
    <source>
        <strain evidence="2 3">CBS 113982</strain>
    </source>
</reference>
<comment type="caution">
    <text evidence="2">The sequence shown here is derived from an EMBL/GenBank/DDBJ whole genome shotgun (WGS) entry which is preliminary data.</text>
</comment>
<dbReference type="GO" id="GO:0016746">
    <property type="term" value="F:acyltransferase activity"/>
    <property type="evidence" value="ECO:0007669"/>
    <property type="project" value="UniProtKB-KW"/>
</dbReference>
<feature type="compositionally biased region" description="Low complexity" evidence="1">
    <location>
        <begin position="90"/>
        <end position="101"/>
    </location>
</feature>
<accession>A0A2K3QNB7</accession>
<evidence type="ECO:0000256" key="1">
    <source>
        <dbReference type="SAM" id="MobiDB-lite"/>
    </source>
</evidence>
<organism evidence="2 3">
    <name type="scientific">Tolypocladium capitatum</name>
    <dbReference type="NCBI Taxonomy" id="45235"/>
    <lineage>
        <taxon>Eukaryota</taxon>
        <taxon>Fungi</taxon>
        <taxon>Dikarya</taxon>
        <taxon>Ascomycota</taxon>
        <taxon>Pezizomycotina</taxon>
        <taxon>Sordariomycetes</taxon>
        <taxon>Hypocreomycetidae</taxon>
        <taxon>Hypocreales</taxon>
        <taxon>Ophiocordycipitaceae</taxon>
        <taxon>Tolypocladium</taxon>
    </lineage>
</organism>
<feature type="non-terminal residue" evidence="2">
    <location>
        <position position="155"/>
    </location>
</feature>
<protein>
    <submittedName>
        <fullName evidence="2">Lysine N-acyltransferase</fullName>
    </submittedName>
</protein>
<keyword evidence="2" id="KW-0808">Transferase</keyword>
<dbReference type="Proteomes" id="UP000236621">
    <property type="component" value="Unassembled WGS sequence"/>
</dbReference>
<dbReference type="EMBL" id="NRSZ01000167">
    <property type="protein sequence ID" value="PNY29024.1"/>
    <property type="molecule type" value="Genomic_DNA"/>
</dbReference>
<evidence type="ECO:0000313" key="3">
    <source>
        <dbReference type="Proteomes" id="UP000236621"/>
    </source>
</evidence>
<gene>
    <name evidence="2" type="ORF">TCAP_01056</name>
</gene>
<evidence type="ECO:0000313" key="2">
    <source>
        <dbReference type="EMBL" id="PNY29024.1"/>
    </source>
</evidence>
<dbReference type="AlphaFoldDB" id="A0A2K3QNB7"/>
<dbReference type="STRING" id="45235.A0A2K3QNB7"/>
<feature type="region of interest" description="Disordered" evidence="1">
    <location>
        <begin position="32"/>
        <end position="62"/>
    </location>
</feature>
<dbReference type="OrthoDB" id="4250781at2759"/>